<dbReference type="AlphaFoldDB" id="A0A6J0B7W0"/>
<dbReference type="SMART" id="SM00479">
    <property type="entry name" value="EXOIII"/>
    <property type="match status" value="1"/>
</dbReference>
<evidence type="ECO:0000256" key="3">
    <source>
        <dbReference type="ARBA" id="ARBA00022722"/>
    </source>
</evidence>
<keyword evidence="7" id="KW-0863">Zinc-finger</keyword>
<sequence length="1179" mass="132360">MLPSTGYFKTINCPFYDNGLCERPYCHFKHPRRDDGTSNIGVPTQSVATNEGERVDGGPSDSNTFQQLVSQAVKKVLADHKVAETGKISQKIVSRVVEELNPTLNSVAGSVSHQEILITKPTVQATPCVYNPTPIAELKKRHIPVVPYMPTRESKVAIKRKSSPDRFKPWLSIPQEIANSLDNTASVAPSYSSVKVTEITYKPTAISSSGDASFVHNYVPTIKSDSSSSNSYEDGNSNDYIFKNKDEYRPRSKKRREEYVPKKLKAPLKTVQQLEEPGIGELLMSIDESLNAGKEASARLEIQDSQDYDPEIEAQFSEEEEPDQMINSVVKGDSKAEGEVRSEDKPKTSHKSSNRSEDKRNGSKSKEASNSSKAQERRDSSLSKERGKSKDKSEKDKEGRKVQKKDSEEASTEDTSRDREKRKHSSSSSSKERHHSSSSSRDKNKRRSSRERKESRHSTRESSKKRENSSRSSKDKDKNEEHTKSSSHQKHKSKSNSSSSRDRYSSKKTDKSRSRSSTKSSSSSKKTEARKKSDDEVSSAEDHDEKENSPSIRFRGSPSYLEEILEISDSDHDIEEECLKIFQEYEVTEHPKEARVKEHPRREPEEAEEPGRKRVAHASAGQYTEYKRTPIQPVKAPPNPHLKLTDRWRLMREAIAEKVAAAAALQSSASLTSSQTSDATPSALQSSHKPTTNMATKGDQIVNGNGRLRIAHVPYATSLALAKKKVSEAMNKNSESKTVAQTAKGGSRVAHVPQIIPQLIRPEPLHVATQKFPLNVRQYYVNMMQDICIQIYTNGEDAAQRALREEFACHERCKAVAVYKNSCMLATHRLRKELDQQSSAESGSSPASGTVSHEAVLAGKSKGSWSVVKTKRSVMEFKGATLYALLSKWIMTEEQLKDNGFPRPHPDGPTGRVKIYVTNTRNQSILSKVPNERFCSRCNQPYMVDKHGNAVLQQNCIYHWGRKFTIRGEGRYSCCQQYGSATGCCDAKTHVWEYVDYKNLRGYVKTLPKDYIPVEEQGVYALDCEMSYTTQGLELTRVTVINEECNVVYETLVKPVHPVIDYNTRFSGITEQHMEGVTTSLLDVQATLLTMFSDKTILIGHSLESDFKALKLVHDTVVDTSVMFPHRNGYPQKRALRNLCSEYLQKIIQNDVGGHDSNEDAVSCMELVLWKLKEEAKSQ</sequence>
<feature type="region of interest" description="Disordered" evidence="8">
    <location>
        <begin position="223"/>
        <end position="260"/>
    </location>
</feature>
<feature type="compositionally biased region" description="Basic and acidic residues" evidence="8">
    <location>
        <begin position="374"/>
        <end position="419"/>
    </location>
</feature>
<feature type="region of interest" description="Disordered" evidence="8">
    <location>
        <begin position="315"/>
        <end position="559"/>
    </location>
</feature>
<feature type="compositionally biased region" description="Basic and acidic residues" evidence="8">
    <location>
        <begin position="587"/>
        <end position="612"/>
    </location>
</feature>
<keyword evidence="10" id="KW-1185">Reference proteome</keyword>
<evidence type="ECO:0000256" key="2">
    <source>
        <dbReference type="ARBA" id="ARBA00006357"/>
    </source>
</evidence>
<evidence type="ECO:0000313" key="10">
    <source>
        <dbReference type="Proteomes" id="UP000829291"/>
    </source>
</evidence>
<feature type="compositionally biased region" description="Polar residues" evidence="8">
    <location>
        <begin position="678"/>
        <end position="695"/>
    </location>
</feature>
<dbReference type="CDD" id="cd06145">
    <property type="entry name" value="REX1_like"/>
    <property type="match status" value="1"/>
</dbReference>
<feature type="region of interest" description="Disordered" evidence="8">
    <location>
        <begin position="671"/>
        <end position="698"/>
    </location>
</feature>
<dbReference type="InterPro" id="IPR034922">
    <property type="entry name" value="REX1-like_exo"/>
</dbReference>
<evidence type="ECO:0000256" key="1">
    <source>
        <dbReference type="ARBA" id="ARBA00004123"/>
    </source>
</evidence>
<feature type="compositionally biased region" description="Basic and acidic residues" evidence="8">
    <location>
        <begin position="525"/>
        <end position="548"/>
    </location>
</feature>
<feature type="region of interest" description="Disordered" evidence="8">
    <location>
        <begin position="37"/>
        <end position="61"/>
    </location>
</feature>
<dbReference type="InterPro" id="IPR013520">
    <property type="entry name" value="Ribonucl_H"/>
</dbReference>
<dbReference type="GO" id="GO:0005634">
    <property type="term" value="C:nucleus"/>
    <property type="evidence" value="ECO:0007669"/>
    <property type="project" value="UniProtKB-SubCell"/>
</dbReference>
<dbReference type="InterPro" id="IPR036397">
    <property type="entry name" value="RNaseH_sf"/>
</dbReference>
<keyword evidence="3" id="KW-0540">Nuclease</keyword>
<dbReference type="PANTHER" id="PTHR12801:SF115">
    <property type="entry name" value="FI18136P1-RELATED"/>
    <property type="match status" value="1"/>
</dbReference>
<evidence type="ECO:0000259" key="9">
    <source>
        <dbReference type="PROSITE" id="PS50103"/>
    </source>
</evidence>
<name>A0A6J0B7W0_NEOLC</name>
<evidence type="ECO:0000313" key="11">
    <source>
        <dbReference type="RefSeq" id="XP_015510271.1"/>
    </source>
</evidence>
<feature type="domain" description="C3H1-type" evidence="9">
    <location>
        <begin position="7"/>
        <end position="33"/>
    </location>
</feature>
<evidence type="ECO:0000256" key="4">
    <source>
        <dbReference type="ARBA" id="ARBA00022801"/>
    </source>
</evidence>
<keyword evidence="5 11" id="KW-0269">Exonuclease</keyword>
<keyword evidence="6" id="KW-0539">Nucleus</keyword>
<dbReference type="GO" id="GO:0008270">
    <property type="term" value="F:zinc ion binding"/>
    <property type="evidence" value="ECO:0007669"/>
    <property type="project" value="UniProtKB-KW"/>
</dbReference>
<dbReference type="InterPro" id="IPR047021">
    <property type="entry name" value="REXO1/3/4-like"/>
</dbReference>
<feature type="compositionally biased region" description="Low complexity" evidence="8">
    <location>
        <begin position="515"/>
        <end position="524"/>
    </location>
</feature>
<organism evidence="11">
    <name type="scientific">Neodiprion lecontei</name>
    <name type="common">Redheaded pine sawfly</name>
    <dbReference type="NCBI Taxonomy" id="441921"/>
    <lineage>
        <taxon>Eukaryota</taxon>
        <taxon>Metazoa</taxon>
        <taxon>Ecdysozoa</taxon>
        <taxon>Arthropoda</taxon>
        <taxon>Hexapoda</taxon>
        <taxon>Insecta</taxon>
        <taxon>Pterygota</taxon>
        <taxon>Neoptera</taxon>
        <taxon>Endopterygota</taxon>
        <taxon>Hymenoptera</taxon>
        <taxon>Tenthredinoidea</taxon>
        <taxon>Diprionidae</taxon>
        <taxon>Diprioninae</taxon>
        <taxon>Neodiprion</taxon>
    </lineage>
</organism>
<accession>A0A6J0B7W0</accession>
<keyword evidence="4" id="KW-0378">Hydrolase</keyword>
<feature type="compositionally biased region" description="Basic and acidic residues" evidence="8">
    <location>
        <begin position="354"/>
        <end position="367"/>
    </location>
</feature>
<dbReference type="SUPFAM" id="SSF53098">
    <property type="entry name" value="Ribonuclease H-like"/>
    <property type="match status" value="1"/>
</dbReference>
<dbReference type="Proteomes" id="UP000829291">
    <property type="component" value="Chromosome 5"/>
</dbReference>
<feature type="compositionally biased region" description="Polar residues" evidence="8">
    <location>
        <begin position="37"/>
        <end position="49"/>
    </location>
</feature>
<feature type="zinc finger region" description="C3H1-type" evidence="7">
    <location>
        <begin position="7"/>
        <end position="33"/>
    </location>
</feature>
<evidence type="ECO:0000256" key="6">
    <source>
        <dbReference type="ARBA" id="ARBA00023242"/>
    </source>
</evidence>
<feature type="compositionally biased region" description="Basic and acidic residues" evidence="8">
    <location>
        <begin position="451"/>
        <end position="484"/>
    </location>
</feature>
<gene>
    <name evidence="11" type="primary">LOC107217298</name>
</gene>
<dbReference type="RefSeq" id="XP_015510271.1">
    <property type="nucleotide sequence ID" value="XM_015654785.2"/>
</dbReference>
<dbReference type="GO" id="GO:0004527">
    <property type="term" value="F:exonuclease activity"/>
    <property type="evidence" value="ECO:0007669"/>
    <property type="project" value="UniProtKB-KW"/>
</dbReference>
<feature type="compositionally biased region" description="Basic and acidic residues" evidence="8">
    <location>
        <begin position="500"/>
        <end position="513"/>
    </location>
</feature>
<keyword evidence="7" id="KW-0479">Metal-binding</keyword>
<feature type="region of interest" description="Disordered" evidence="8">
    <location>
        <begin position="585"/>
        <end position="640"/>
    </location>
</feature>
<dbReference type="GeneID" id="107217298"/>
<dbReference type="GO" id="GO:0003676">
    <property type="term" value="F:nucleic acid binding"/>
    <property type="evidence" value="ECO:0007669"/>
    <property type="project" value="InterPro"/>
</dbReference>
<dbReference type="Pfam" id="PF15870">
    <property type="entry name" value="EloA-BP1"/>
    <property type="match status" value="1"/>
</dbReference>
<comment type="subcellular location">
    <subcellularLocation>
        <location evidence="1">Nucleus</location>
    </subcellularLocation>
</comment>
<dbReference type="PROSITE" id="PS50103">
    <property type="entry name" value="ZF_C3H1"/>
    <property type="match status" value="1"/>
</dbReference>
<dbReference type="InParanoid" id="A0A6J0B7W0"/>
<dbReference type="InterPro" id="IPR000571">
    <property type="entry name" value="Znf_CCCH"/>
</dbReference>
<dbReference type="Gene3D" id="3.30.420.10">
    <property type="entry name" value="Ribonuclease H-like superfamily/Ribonuclease H"/>
    <property type="match status" value="1"/>
</dbReference>
<feature type="compositionally biased region" description="Low complexity" evidence="8">
    <location>
        <begin position="224"/>
        <end position="239"/>
    </location>
</feature>
<dbReference type="OrthoDB" id="16516at2759"/>
<feature type="compositionally biased region" description="Basic residues" evidence="8">
    <location>
        <begin position="485"/>
        <end position="494"/>
    </location>
</feature>
<dbReference type="FunCoup" id="A0A6J0B7W0">
    <property type="interactions" value="1244"/>
</dbReference>
<evidence type="ECO:0000256" key="7">
    <source>
        <dbReference type="PROSITE-ProRule" id="PRU00723"/>
    </source>
</evidence>
<feature type="compositionally biased region" description="Basic and acidic residues" evidence="8">
    <location>
        <begin position="332"/>
        <end position="347"/>
    </location>
</feature>
<dbReference type="PANTHER" id="PTHR12801">
    <property type="entry name" value="RNA EXONUCLEASE REXO1 / RECO3 FAMILY MEMBER-RELATED"/>
    <property type="match status" value="1"/>
</dbReference>
<dbReference type="KEGG" id="nlo:107217298"/>
<dbReference type="InterPro" id="IPR012337">
    <property type="entry name" value="RNaseH-like_sf"/>
</dbReference>
<comment type="similarity">
    <text evidence="2">Belongs to the REXO1/REXO3 family.</text>
</comment>
<dbReference type="FunFam" id="3.30.420.10:FF:000019">
    <property type="entry name" value="RNA exonuclease NEF-sp"/>
    <property type="match status" value="1"/>
</dbReference>
<feature type="compositionally biased region" description="Basic and acidic residues" evidence="8">
    <location>
        <begin position="242"/>
        <end position="260"/>
    </location>
</feature>
<reference evidence="11" key="1">
    <citation type="submission" date="2025-08" db="UniProtKB">
        <authorList>
            <consortium name="RefSeq"/>
        </authorList>
    </citation>
    <scope>IDENTIFICATION</scope>
    <source>
        <tissue evidence="11">Thorax and Abdomen</tissue>
    </source>
</reference>
<proteinExistence type="inferred from homology"/>
<evidence type="ECO:0000256" key="5">
    <source>
        <dbReference type="ARBA" id="ARBA00022839"/>
    </source>
</evidence>
<protein>
    <submittedName>
        <fullName evidence="11">RNA exonuclease 1 homolog</fullName>
    </submittedName>
</protein>
<dbReference type="InterPro" id="IPR031736">
    <property type="entry name" value="REXO1-like_dom"/>
</dbReference>
<evidence type="ECO:0000256" key="8">
    <source>
        <dbReference type="SAM" id="MobiDB-lite"/>
    </source>
</evidence>
<keyword evidence="7" id="KW-0862">Zinc</keyword>